<accession>A0A1Y2F742</accession>
<keyword evidence="2" id="KW-1185">Reference proteome</keyword>
<comment type="caution">
    <text evidence="1">The sequence shown here is derived from an EMBL/GenBank/DDBJ whole genome shotgun (WGS) entry which is preliminary data.</text>
</comment>
<dbReference type="STRING" id="56484.A0A1Y2F742"/>
<proteinExistence type="predicted"/>
<dbReference type="Pfam" id="PF14559">
    <property type="entry name" value="TPR_19"/>
    <property type="match status" value="2"/>
</dbReference>
<dbReference type="Proteomes" id="UP000193685">
    <property type="component" value="Unassembled WGS sequence"/>
</dbReference>
<dbReference type="RefSeq" id="XP_040723848.1">
    <property type="nucleotide sequence ID" value="XM_040872538.1"/>
</dbReference>
<gene>
    <name evidence="1" type="ORF">BCR37DRAFT_94983</name>
</gene>
<dbReference type="GO" id="GO:0006383">
    <property type="term" value="P:transcription by RNA polymerase III"/>
    <property type="evidence" value="ECO:0007669"/>
    <property type="project" value="InterPro"/>
</dbReference>
<dbReference type="PANTHER" id="PTHR23082">
    <property type="entry name" value="TRANSCRIPTION INITIATION FACTOR IIIC TFIIIC , POLYPEPTIDE 3-RELATED"/>
    <property type="match status" value="1"/>
</dbReference>
<dbReference type="Pfam" id="PF13176">
    <property type="entry name" value="TPR_7"/>
    <property type="match status" value="1"/>
</dbReference>
<dbReference type="GO" id="GO:0000127">
    <property type="term" value="C:transcription factor TFIIIC complex"/>
    <property type="evidence" value="ECO:0007669"/>
    <property type="project" value="TreeGrafter"/>
</dbReference>
<dbReference type="PANTHER" id="PTHR23082:SF0">
    <property type="entry name" value="GENERAL TRANSCRIPTION FACTOR 3C POLYPEPTIDE 3"/>
    <property type="match status" value="1"/>
</dbReference>
<dbReference type="OMA" id="SSPNMKF"/>
<dbReference type="Gene3D" id="1.25.40.10">
    <property type="entry name" value="Tetratricopeptide repeat domain"/>
    <property type="match status" value="4"/>
</dbReference>
<dbReference type="GeneID" id="63789137"/>
<evidence type="ECO:0008006" key="3">
    <source>
        <dbReference type="Google" id="ProtNLM"/>
    </source>
</evidence>
<dbReference type="AlphaFoldDB" id="A0A1Y2F742"/>
<reference evidence="1 2" key="1">
    <citation type="submission" date="2016-07" db="EMBL/GenBank/DDBJ databases">
        <title>Pervasive Adenine N6-methylation of Active Genes in Fungi.</title>
        <authorList>
            <consortium name="DOE Joint Genome Institute"/>
            <person name="Mondo S.J."/>
            <person name="Dannebaum R.O."/>
            <person name="Kuo R.C."/>
            <person name="Labutti K."/>
            <person name="Haridas S."/>
            <person name="Kuo A."/>
            <person name="Salamov A."/>
            <person name="Ahrendt S.R."/>
            <person name="Lipzen A."/>
            <person name="Sullivan W."/>
            <person name="Andreopoulos W.B."/>
            <person name="Clum A."/>
            <person name="Lindquist E."/>
            <person name="Daum C."/>
            <person name="Ramamoorthy G.K."/>
            <person name="Gryganskyi A."/>
            <person name="Culley D."/>
            <person name="Magnuson J.K."/>
            <person name="James T.Y."/>
            <person name="O'Malley M.A."/>
            <person name="Stajich J.E."/>
            <person name="Spatafora J.W."/>
            <person name="Visel A."/>
            <person name="Grigoriev I.V."/>
        </authorList>
    </citation>
    <scope>NUCLEOTIDE SEQUENCE [LARGE SCALE GENOMIC DNA]</scope>
    <source>
        <strain evidence="1 2">12-1054</strain>
    </source>
</reference>
<evidence type="ECO:0000313" key="2">
    <source>
        <dbReference type="Proteomes" id="UP000193685"/>
    </source>
</evidence>
<dbReference type="Pfam" id="PF13432">
    <property type="entry name" value="TPR_16"/>
    <property type="match status" value="1"/>
</dbReference>
<evidence type="ECO:0000313" key="1">
    <source>
        <dbReference type="EMBL" id="ORY79477.1"/>
    </source>
</evidence>
<dbReference type="InterPro" id="IPR039340">
    <property type="entry name" value="Tfc4/TFIIIC-102/Sfc4"/>
</dbReference>
<dbReference type="SUPFAM" id="SSF48452">
    <property type="entry name" value="TPR-like"/>
    <property type="match status" value="2"/>
</dbReference>
<dbReference type="EMBL" id="MCFI01000015">
    <property type="protein sequence ID" value="ORY79477.1"/>
    <property type="molecule type" value="Genomic_DNA"/>
</dbReference>
<organism evidence="1 2">
    <name type="scientific">Protomyces lactucae-debilis</name>
    <dbReference type="NCBI Taxonomy" id="2754530"/>
    <lineage>
        <taxon>Eukaryota</taxon>
        <taxon>Fungi</taxon>
        <taxon>Dikarya</taxon>
        <taxon>Ascomycota</taxon>
        <taxon>Taphrinomycotina</taxon>
        <taxon>Taphrinomycetes</taxon>
        <taxon>Taphrinales</taxon>
        <taxon>Protomycetaceae</taxon>
        <taxon>Protomyces</taxon>
    </lineage>
</organism>
<sequence>MPTFEVAGLLGQANRFYAEGDLEAALAVIKEIIRIEHNTFDAWMLLAEINQARGNLQNQRTALSVAATLRPRNAKLWLDLIGLSKDQDVPFEEIDEYYGKVAKAEPKDLDILQERAQFCAENGRYKKAIDYLKQALSRIPHEIVMVQELAMILRHEERFDEAVSVLEAASKYYMQEDERILFDLPQLHMLSEAYVFASSEKPASMLQEWIRHLKRIARWIHGREEQTFWDHRQDDAEFDADSDRRATEPLHDVTLEERDIKLYSLPPEIHVRLGQLRLATGKDGREEAKRHFTFLDFDRLDLYWDLVVETARSLLEHEEYEASIEYFQVLAENDFADLPTTFAYAKALKAIGEYDQAQEMLEFVIEQEPEDTDAMVLLARVHELRGDRQKALDLINTVIEVRRAEDEQWQELQAARQSTDDADTRPQTLQVEREQHGMESRWQKRVPVSARAGIKRKRVAGAGGRTSAAKYEDLVAYETRKLQETAQGIQQLEVTETAMLADQPDAVDQWMKAASNLVDDFRTVGHFFPSKKKMPETGLAEQIVRGRGRQRAIQTAEERLLGMANRLQEGLQVSRGGVSGADKATHFRQVSFARWLEIWMQYALLLVINDAAGEAWALMAIAEMAQPFSSDPLLSQQMRKFFLFLACKQGDTERASLEARRWILQAGLQLDPIRMSMTACYGMDGQDIFRQSSSQKFFLRLIKTMDKALGREVGQGFNKQLEHPPKKDVAHLLTLYGEKLSAGRQYILAIHYLMRAAGVAEEDPRIILNLGIAYLHRAMQRQVDNRNVSVVEAFSFLHKYYRIRKESGDLASLQEAEYNLGRAYHTVGLYHLAIPRYRRVLAMSDGGFEGQETNDFVCDAAYNLVLIMVMAGHAPQAAALTEQYLTM</sequence>
<dbReference type="InterPro" id="IPR011990">
    <property type="entry name" value="TPR-like_helical_dom_sf"/>
</dbReference>
<dbReference type="SMART" id="SM00028">
    <property type="entry name" value="TPR"/>
    <property type="match status" value="5"/>
</dbReference>
<dbReference type="InterPro" id="IPR019734">
    <property type="entry name" value="TPR_rpt"/>
</dbReference>
<dbReference type="OrthoDB" id="9991317at2759"/>
<protein>
    <recommendedName>
        <fullName evidence="3">TPR-like protein</fullName>
    </recommendedName>
</protein>
<name>A0A1Y2F742_PROLT</name>